<feature type="compositionally biased region" description="Basic and acidic residues" evidence="1">
    <location>
        <begin position="36"/>
        <end position="52"/>
    </location>
</feature>
<dbReference type="Proteomes" id="UP000606194">
    <property type="component" value="Unassembled WGS sequence"/>
</dbReference>
<evidence type="ECO:0000313" key="2">
    <source>
        <dbReference type="EMBL" id="GGR92491.1"/>
    </source>
</evidence>
<feature type="region of interest" description="Disordered" evidence="1">
    <location>
        <begin position="27"/>
        <end position="107"/>
    </location>
</feature>
<evidence type="ECO:0000313" key="3">
    <source>
        <dbReference type="Proteomes" id="UP000606194"/>
    </source>
</evidence>
<reference evidence="2" key="2">
    <citation type="submission" date="2020-09" db="EMBL/GenBank/DDBJ databases">
        <authorList>
            <person name="Sun Q."/>
            <person name="Ohkuma M."/>
        </authorList>
    </citation>
    <scope>NUCLEOTIDE SEQUENCE</scope>
    <source>
        <strain evidence="2">JCM 4386</strain>
    </source>
</reference>
<accession>A0A918L499</accession>
<name>A0A918L499_9ACTN</name>
<sequence length="182" mass="18866">MAVAGGRHRAAAHRIYGVTGVDRCAPVPVGRPGENQMERTLHGQRASDRGQRGETTAGGGPDTRELQEHKGGHKAPRLCRAAGRMVAEGGEDGPRQGEDSRPGTGARRVRPLSLAPLREGHAGALSHVYPLAGSTVSGASAPRHGAGTAADPPAFTLLAPQCRPPVVLAGDRHQRTCSHSPT</sequence>
<proteinExistence type="predicted"/>
<evidence type="ECO:0000256" key="1">
    <source>
        <dbReference type="SAM" id="MobiDB-lite"/>
    </source>
</evidence>
<organism evidence="2 3">
    <name type="scientific">Streptomyces humidus</name>
    <dbReference type="NCBI Taxonomy" id="52259"/>
    <lineage>
        <taxon>Bacteria</taxon>
        <taxon>Bacillati</taxon>
        <taxon>Actinomycetota</taxon>
        <taxon>Actinomycetes</taxon>
        <taxon>Kitasatosporales</taxon>
        <taxon>Streptomycetaceae</taxon>
        <taxon>Streptomyces</taxon>
    </lineage>
</organism>
<reference evidence="2" key="1">
    <citation type="journal article" date="2014" name="Int. J. Syst. Evol. Microbiol.">
        <title>Complete genome sequence of Corynebacterium casei LMG S-19264T (=DSM 44701T), isolated from a smear-ripened cheese.</title>
        <authorList>
            <consortium name="US DOE Joint Genome Institute (JGI-PGF)"/>
            <person name="Walter F."/>
            <person name="Albersmeier A."/>
            <person name="Kalinowski J."/>
            <person name="Ruckert C."/>
        </authorList>
    </citation>
    <scope>NUCLEOTIDE SEQUENCE</scope>
    <source>
        <strain evidence="2">JCM 4386</strain>
    </source>
</reference>
<feature type="compositionally biased region" description="Basic and acidic residues" evidence="1">
    <location>
        <begin position="92"/>
        <end position="101"/>
    </location>
</feature>
<gene>
    <name evidence="2" type="ORF">GCM10010269_34350</name>
</gene>
<dbReference type="EMBL" id="BMTL01000013">
    <property type="protein sequence ID" value="GGR92491.1"/>
    <property type="molecule type" value="Genomic_DNA"/>
</dbReference>
<protein>
    <submittedName>
        <fullName evidence="2">Uncharacterized protein</fullName>
    </submittedName>
</protein>
<keyword evidence="3" id="KW-1185">Reference proteome</keyword>
<dbReference type="AlphaFoldDB" id="A0A918L499"/>
<comment type="caution">
    <text evidence="2">The sequence shown here is derived from an EMBL/GenBank/DDBJ whole genome shotgun (WGS) entry which is preliminary data.</text>
</comment>